<name>H8KU23_SOLCM</name>
<evidence type="ECO:0000313" key="3">
    <source>
        <dbReference type="Proteomes" id="UP000007590"/>
    </source>
</evidence>
<evidence type="ECO:0000256" key="1">
    <source>
        <dbReference type="SAM" id="Phobius"/>
    </source>
</evidence>
<reference evidence="2" key="1">
    <citation type="submission" date="2012-02" db="EMBL/GenBank/DDBJ databases">
        <title>The complete genome of Solitalea canadensis DSM 3403.</title>
        <authorList>
            <consortium name="US DOE Joint Genome Institute (JGI-PGF)"/>
            <person name="Lucas S."/>
            <person name="Copeland A."/>
            <person name="Lapidus A."/>
            <person name="Glavina del Rio T."/>
            <person name="Dalin E."/>
            <person name="Tice H."/>
            <person name="Bruce D."/>
            <person name="Goodwin L."/>
            <person name="Pitluck S."/>
            <person name="Peters L."/>
            <person name="Ovchinnikova G."/>
            <person name="Lu M."/>
            <person name="Kyrpides N."/>
            <person name="Mavromatis K."/>
            <person name="Ivanova N."/>
            <person name="Brettin T."/>
            <person name="Detter J.C."/>
            <person name="Han C."/>
            <person name="Larimer F."/>
            <person name="Land M."/>
            <person name="Hauser L."/>
            <person name="Markowitz V."/>
            <person name="Cheng J.-F."/>
            <person name="Hugenholtz P."/>
            <person name="Woyke T."/>
            <person name="Wu D."/>
            <person name="Spring S."/>
            <person name="Schroeder M."/>
            <person name="Kopitz M."/>
            <person name="Brambilla E."/>
            <person name="Klenk H.-P."/>
            <person name="Eisen J.A."/>
        </authorList>
    </citation>
    <scope>NUCLEOTIDE SEQUENCE</scope>
    <source>
        <strain evidence="2">DSM 3403</strain>
    </source>
</reference>
<proteinExistence type="predicted"/>
<dbReference type="InterPro" id="IPR025489">
    <property type="entry name" value="DUF4381"/>
</dbReference>
<accession>H8KU23</accession>
<gene>
    <name evidence="2" type="ordered locus">Solca_1944</name>
</gene>
<dbReference type="EMBL" id="CP003349">
    <property type="protein sequence ID" value="AFD07003.1"/>
    <property type="molecule type" value="Genomic_DNA"/>
</dbReference>
<keyword evidence="1" id="KW-0812">Transmembrane</keyword>
<evidence type="ECO:0000313" key="2">
    <source>
        <dbReference type="EMBL" id="AFD07003.1"/>
    </source>
</evidence>
<dbReference type="STRING" id="929556.Solca_1944"/>
<dbReference type="AlphaFoldDB" id="H8KU23"/>
<dbReference type="KEGG" id="scn:Solca_1944"/>
<protein>
    <recommendedName>
        <fullName evidence="4">DUF4381 domain-containing protein</fullName>
    </recommendedName>
</protein>
<keyword evidence="3" id="KW-1185">Reference proteome</keyword>
<dbReference type="HOGENOM" id="CLU_113195_1_0_10"/>
<keyword evidence="1" id="KW-1133">Transmembrane helix</keyword>
<dbReference type="Proteomes" id="UP000007590">
    <property type="component" value="Chromosome"/>
</dbReference>
<keyword evidence="1" id="KW-0472">Membrane</keyword>
<dbReference type="eggNOG" id="ENOG50337DU">
    <property type="taxonomic scope" value="Bacteria"/>
</dbReference>
<dbReference type="RefSeq" id="WP_014680230.1">
    <property type="nucleotide sequence ID" value="NC_017770.1"/>
</dbReference>
<evidence type="ECO:0008006" key="4">
    <source>
        <dbReference type="Google" id="ProtNLM"/>
    </source>
</evidence>
<sequence>MEPSKALDTLPPPVLHPAIEPPPIEFSYAAPGWWLLLLLIIGLVYLIIKTTIHYLQQNAYKKQALKTIKNITSTSPEPYLTVLKNTAIQAYGREQVAGLYGKTWIDFLDRSINGKQSIASIEHFFGNELYTETATVKNTEELKNYVIFWIKHHAARLA</sequence>
<dbReference type="OrthoDB" id="978983at2"/>
<dbReference type="Pfam" id="PF14316">
    <property type="entry name" value="DUF4381"/>
    <property type="match status" value="1"/>
</dbReference>
<feature type="transmembrane region" description="Helical" evidence="1">
    <location>
        <begin position="31"/>
        <end position="48"/>
    </location>
</feature>
<organism evidence="2 3">
    <name type="scientific">Solitalea canadensis (strain ATCC 29591 / DSM 3403 / JCM 21819 / LMG 8368 / NBRC 15130 / NCIMB 12057 / USAM 9D)</name>
    <name type="common">Flexibacter canadensis</name>
    <dbReference type="NCBI Taxonomy" id="929556"/>
    <lineage>
        <taxon>Bacteria</taxon>
        <taxon>Pseudomonadati</taxon>
        <taxon>Bacteroidota</taxon>
        <taxon>Sphingobacteriia</taxon>
        <taxon>Sphingobacteriales</taxon>
        <taxon>Sphingobacteriaceae</taxon>
        <taxon>Solitalea</taxon>
    </lineage>
</organism>